<dbReference type="EMBL" id="FNVU01000031">
    <property type="protein sequence ID" value="SEG94978.1"/>
    <property type="molecule type" value="Genomic_DNA"/>
</dbReference>
<dbReference type="InterPro" id="IPR001547">
    <property type="entry name" value="Glyco_hydro_5"/>
</dbReference>
<keyword evidence="7" id="KW-1185">Reference proteome</keyword>
<sequence length="509" mass="55236">MPPPTPLAVHPAAASATAPVSTRTSLHRRALTWMLCALAMLTTVPLMTLSTASPAAADSGLDPSQFHGVHWSRLGDNFTPDRLVLQGLSANDDYNSARTKADAMFATFQSTLGANTVRLPMNPATANWHTYDAVIDAATAKGFKVILCYWSEDGSNKIADSYLPTWNQMWDTEVAKYLSNPLVYFDPMNEPVGFTTTQWLDFASNWITRESANGLPRNRMFIEGAEADSGGWGSDLRPLCGDSRFDGVYLAMHRYAFPYGARSYDDWVNDIKTYMGNCPSRTVIEEFGADADNGINYDASPSATTPKEVAFLRAITDVIREYNLGAIWCHGIGGRTTSPDHDSLNILRLFSGFDSGSAENLPLWVPNPTAVGRLEYAWGTPTSDTSRLRNVGYDACLDVPGASPANGVQLQVTGCGSGDNQQWTRQSDGTITVYNGAKCLTAAGSGTTNGTHVVINDCQGGAGQQWYQFSDGTIRNAGSKLCLDADLYSEQNVQLWSCGNGDNQKWQTL</sequence>
<dbReference type="Pfam" id="PF00150">
    <property type="entry name" value="Cellulase"/>
    <property type="match status" value="1"/>
</dbReference>
<evidence type="ECO:0000313" key="6">
    <source>
        <dbReference type="EMBL" id="SEG94978.1"/>
    </source>
</evidence>
<dbReference type="GO" id="GO:0000272">
    <property type="term" value="P:polysaccharide catabolic process"/>
    <property type="evidence" value="ECO:0007669"/>
    <property type="project" value="InterPro"/>
</dbReference>
<dbReference type="Gene3D" id="2.80.10.50">
    <property type="match status" value="1"/>
</dbReference>
<dbReference type="InterPro" id="IPR017853">
    <property type="entry name" value="GH"/>
</dbReference>
<dbReference type="Pfam" id="PF00652">
    <property type="entry name" value="Ricin_B_lectin"/>
    <property type="match status" value="1"/>
</dbReference>
<evidence type="ECO:0000256" key="1">
    <source>
        <dbReference type="ARBA" id="ARBA00022801"/>
    </source>
</evidence>
<dbReference type="GO" id="GO:0004553">
    <property type="term" value="F:hydrolase activity, hydrolyzing O-glycosyl compounds"/>
    <property type="evidence" value="ECO:0007669"/>
    <property type="project" value="InterPro"/>
</dbReference>
<evidence type="ECO:0000256" key="4">
    <source>
        <dbReference type="SAM" id="MobiDB-lite"/>
    </source>
</evidence>
<evidence type="ECO:0000256" key="2">
    <source>
        <dbReference type="ARBA" id="ARBA00023295"/>
    </source>
</evidence>
<feature type="domain" description="Ricin B lectin" evidence="5">
    <location>
        <begin position="385"/>
        <end position="509"/>
    </location>
</feature>
<reference evidence="6 7" key="1">
    <citation type="submission" date="2016-10" db="EMBL/GenBank/DDBJ databases">
        <authorList>
            <person name="de Groot N.N."/>
        </authorList>
    </citation>
    <scope>NUCLEOTIDE SEQUENCE [LARGE SCALE GENOMIC DNA]</scope>
    <source>
        <strain evidence="6 7">CGMCC 4.2023</strain>
    </source>
</reference>
<protein>
    <submittedName>
        <fullName evidence="6">Cellulase (Glycosyl hydrolase family 5)</fullName>
    </submittedName>
</protein>
<comment type="similarity">
    <text evidence="3">Belongs to the glycosyl hydrolase 5 (cellulase A) family.</text>
</comment>
<dbReference type="InterPro" id="IPR035992">
    <property type="entry name" value="Ricin_B-like_lectins"/>
</dbReference>
<evidence type="ECO:0000256" key="3">
    <source>
        <dbReference type="RuleBase" id="RU361153"/>
    </source>
</evidence>
<gene>
    <name evidence="6" type="ORF">SAMN05216223_13187</name>
</gene>
<dbReference type="CDD" id="cd23418">
    <property type="entry name" value="beta-trefoil_Ricin_XLN-like"/>
    <property type="match status" value="1"/>
</dbReference>
<keyword evidence="2 3" id="KW-0326">Glycosidase</keyword>
<dbReference type="SUPFAM" id="SSF51445">
    <property type="entry name" value="(Trans)glycosidases"/>
    <property type="match status" value="1"/>
</dbReference>
<evidence type="ECO:0000259" key="5">
    <source>
        <dbReference type="SMART" id="SM00458"/>
    </source>
</evidence>
<dbReference type="SMART" id="SM00458">
    <property type="entry name" value="RICIN"/>
    <property type="match status" value="1"/>
</dbReference>
<dbReference type="InterPro" id="IPR000772">
    <property type="entry name" value="Ricin_B_lectin"/>
</dbReference>
<dbReference type="Gene3D" id="3.20.20.80">
    <property type="entry name" value="Glycosidases"/>
    <property type="match status" value="1"/>
</dbReference>
<accession>A0A1H6EAS2</accession>
<dbReference type="AlphaFoldDB" id="A0A1H6EAS2"/>
<organism evidence="6 7">
    <name type="scientific">Actinacidiphila yanglinensis</name>
    <dbReference type="NCBI Taxonomy" id="310779"/>
    <lineage>
        <taxon>Bacteria</taxon>
        <taxon>Bacillati</taxon>
        <taxon>Actinomycetota</taxon>
        <taxon>Actinomycetes</taxon>
        <taxon>Kitasatosporales</taxon>
        <taxon>Streptomycetaceae</taxon>
        <taxon>Actinacidiphila</taxon>
    </lineage>
</organism>
<dbReference type="OrthoDB" id="273314at2"/>
<dbReference type="Proteomes" id="UP000236754">
    <property type="component" value="Unassembled WGS sequence"/>
</dbReference>
<dbReference type="SUPFAM" id="SSF50370">
    <property type="entry name" value="Ricin B-like lectins"/>
    <property type="match status" value="1"/>
</dbReference>
<name>A0A1H6EAS2_9ACTN</name>
<keyword evidence="1 3" id="KW-0378">Hydrolase</keyword>
<feature type="compositionally biased region" description="Low complexity" evidence="4">
    <location>
        <begin position="8"/>
        <end position="21"/>
    </location>
</feature>
<feature type="region of interest" description="Disordered" evidence="4">
    <location>
        <begin position="1"/>
        <end position="21"/>
    </location>
</feature>
<evidence type="ECO:0000313" key="7">
    <source>
        <dbReference type="Proteomes" id="UP000236754"/>
    </source>
</evidence>
<dbReference type="PROSITE" id="PS50231">
    <property type="entry name" value="RICIN_B_LECTIN"/>
    <property type="match status" value="1"/>
</dbReference>
<proteinExistence type="inferred from homology"/>